<dbReference type="Pfam" id="PF23451">
    <property type="entry name" value="Zn_ribbon_PaaD"/>
    <property type="match status" value="1"/>
</dbReference>
<evidence type="ECO:0000259" key="1">
    <source>
        <dbReference type="Pfam" id="PF01883"/>
    </source>
</evidence>
<dbReference type="RefSeq" id="WP_203664026.1">
    <property type="nucleotide sequence ID" value="NZ_BAAAZM010000001.1"/>
</dbReference>
<evidence type="ECO:0000313" key="3">
    <source>
        <dbReference type="EMBL" id="GID15633.1"/>
    </source>
</evidence>
<dbReference type="InterPro" id="IPR011883">
    <property type="entry name" value="PaaD-like"/>
</dbReference>
<accession>A0A8J3JIK4</accession>
<name>A0A8J3JIK4_9ACTN</name>
<protein>
    <submittedName>
        <fullName evidence="3">Phenylacetate-CoA oxygenase subunit PaaJ</fullName>
    </submittedName>
</protein>
<dbReference type="SUPFAM" id="SSF117916">
    <property type="entry name" value="Fe-S cluster assembly (FSCA) domain-like"/>
    <property type="match status" value="1"/>
</dbReference>
<dbReference type="PANTHER" id="PTHR42831">
    <property type="entry name" value="FE-S PROTEIN MATURATION AUXILIARY FACTOR YITW"/>
    <property type="match status" value="1"/>
</dbReference>
<dbReference type="InterPro" id="IPR002744">
    <property type="entry name" value="MIP18-like"/>
</dbReference>
<reference evidence="3" key="1">
    <citation type="submission" date="2021-01" db="EMBL/GenBank/DDBJ databases">
        <title>Whole genome shotgun sequence of Actinocatenispora rupis NBRC 107355.</title>
        <authorList>
            <person name="Komaki H."/>
            <person name="Tamura T."/>
        </authorList>
    </citation>
    <scope>NUCLEOTIDE SEQUENCE</scope>
    <source>
        <strain evidence="3">NBRC 107355</strain>
    </source>
</reference>
<evidence type="ECO:0000313" key="4">
    <source>
        <dbReference type="Proteomes" id="UP000612808"/>
    </source>
</evidence>
<evidence type="ECO:0000259" key="2">
    <source>
        <dbReference type="Pfam" id="PF23451"/>
    </source>
</evidence>
<dbReference type="Proteomes" id="UP000612808">
    <property type="component" value="Unassembled WGS sequence"/>
</dbReference>
<dbReference type="NCBIfam" id="TIGR02159">
    <property type="entry name" value="PA_CoA_Oxy4"/>
    <property type="match status" value="1"/>
</dbReference>
<comment type="caution">
    <text evidence="3">The sequence shown here is derived from an EMBL/GenBank/DDBJ whole genome shotgun (WGS) entry which is preliminary data.</text>
</comment>
<keyword evidence="4" id="KW-1185">Reference proteome</keyword>
<dbReference type="InterPro" id="IPR052339">
    <property type="entry name" value="Fe-S_Maturation_MIP18"/>
</dbReference>
<dbReference type="PANTHER" id="PTHR42831:SF3">
    <property type="entry name" value="1,2-PHENYLACETYL-COA EPOXIDASE, SUBUNIT D-RELATED"/>
    <property type="match status" value="1"/>
</dbReference>
<feature type="domain" description="MIP18 family-like" evidence="1">
    <location>
        <begin position="21"/>
        <end position="85"/>
    </location>
</feature>
<dbReference type="InterPro" id="IPR034904">
    <property type="entry name" value="FSCA_dom_sf"/>
</dbReference>
<sequence>MVTGAGTAPAAAVALREIAGAVPDPELRVVSIAELGILRDVSTGPQGTVVTITPTYSGCPALATIAADVRDALAAAGAPDAEVRVALDPPWSTDDITAAGRAKLAGAGIAPPGPTRLAGPVALPLAVRCPRCGSAETVELSRFSATPCTALWRCTSCAEPFDRVKEH</sequence>
<dbReference type="Pfam" id="PF01883">
    <property type="entry name" value="FeS_assembly_P"/>
    <property type="match status" value="1"/>
</dbReference>
<dbReference type="InterPro" id="IPR056572">
    <property type="entry name" value="Zn_ribbon_PaaD"/>
</dbReference>
<proteinExistence type="predicted"/>
<dbReference type="Gene3D" id="3.30.300.130">
    <property type="entry name" value="Fe-S cluster assembly (FSCA)"/>
    <property type="match status" value="1"/>
</dbReference>
<organism evidence="3 4">
    <name type="scientific">Actinocatenispora rupis</name>
    <dbReference type="NCBI Taxonomy" id="519421"/>
    <lineage>
        <taxon>Bacteria</taxon>
        <taxon>Bacillati</taxon>
        <taxon>Actinomycetota</taxon>
        <taxon>Actinomycetes</taxon>
        <taxon>Micromonosporales</taxon>
        <taxon>Micromonosporaceae</taxon>
        <taxon>Actinocatenispora</taxon>
    </lineage>
</organism>
<dbReference type="AlphaFoldDB" id="A0A8J3JIK4"/>
<gene>
    <name evidence="3" type="ORF">Aru02nite_65220</name>
</gene>
<feature type="domain" description="PaaD zinc beta ribbon" evidence="2">
    <location>
        <begin position="126"/>
        <end position="165"/>
    </location>
</feature>
<dbReference type="EMBL" id="BOMB01000046">
    <property type="protein sequence ID" value="GID15633.1"/>
    <property type="molecule type" value="Genomic_DNA"/>
</dbReference>